<accession>A0A438JI92</accession>
<feature type="region of interest" description="Disordered" evidence="2">
    <location>
        <begin position="1"/>
        <end position="21"/>
    </location>
</feature>
<sequence length="280" mass="31951">MWSRGLFEAGTGAQSQAPLMAGTDSRKQLLTLIRDFAAEKSQGERRVESLKKRIQELQSEMDIANAELEESKRSKEAAEQELKGYEVELAMNEASIQTLEARNAAIQYEVSMVGSDLGILKNEEGALRDNFIKQMMELNTKIRRFQETTASTLHKESCIATSSDNAGNKLVNEQDAQVALRTLEDKLAHIISQTNMEEQEYQAEQNIHKQVRNLSILMKLLTFSLKRSEKVKTALQLLQLQQELINIEKKVTLMEAIMKETKELQELTRYPCLHYMLLIE</sequence>
<name>A0A438JI92_VITVI</name>
<dbReference type="Proteomes" id="UP000288805">
    <property type="component" value="Unassembled WGS sequence"/>
</dbReference>
<dbReference type="EMBL" id="QGNW01000040">
    <property type="protein sequence ID" value="RVX08660.1"/>
    <property type="molecule type" value="Genomic_DNA"/>
</dbReference>
<proteinExistence type="predicted"/>
<evidence type="ECO:0000313" key="4">
    <source>
        <dbReference type="Proteomes" id="UP000288805"/>
    </source>
</evidence>
<reference evidence="3 4" key="1">
    <citation type="journal article" date="2018" name="PLoS Genet.">
        <title>Population sequencing reveals clonal diversity and ancestral inbreeding in the grapevine cultivar Chardonnay.</title>
        <authorList>
            <person name="Roach M.J."/>
            <person name="Johnson D.L."/>
            <person name="Bohlmann J."/>
            <person name="van Vuuren H.J."/>
            <person name="Jones S.J."/>
            <person name="Pretorius I.S."/>
            <person name="Schmidt S.A."/>
            <person name="Borneman A.R."/>
        </authorList>
    </citation>
    <scope>NUCLEOTIDE SEQUENCE [LARGE SCALE GENOMIC DNA]</scope>
    <source>
        <strain evidence="4">cv. Chardonnay</strain>
        <tissue evidence="3">Leaf</tissue>
    </source>
</reference>
<evidence type="ECO:0000313" key="3">
    <source>
        <dbReference type="EMBL" id="RVX08660.1"/>
    </source>
</evidence>
<dbReference type="InterPro" id="IPR053327">
    <property type="entry name" value="KIP"/>
</dbReference>
<dbReference type="PANTHER" id="PTHR36001">
    <property type="entry name" value="CTAGE FAMILY PROTEIN-RELATED"/>
    <property type="match status" value="1"/>
</dbReference>
<dbReference type="PANTHER" id="PTHR36001:SF2">
    <property type="entry name" value="CTAGE FAMILY PROTEIN-RELATED"/>
    <property type="match status" value="1"/>
</dbReference>
<evidence type="ECO:0000256" key="2">
    <source>
        <dbReference type="SAM" id="MobiDB-lite"/>
    </source>
</evidence>
<protein>
    <submittedName>
        <fullName evidence="3">Uncharacterized protein</fullName>
    </submittedName>
</protein>
<keyword evidence="1" id="KW-0175">Coiled coil</keyword>
<gene>
    <name evidence="3" type="ORF">CK203_010860</name>
</gene>
<evidence type="ECO:0000256" key="1">
    <source>
        <dbReference type="SAM" id="Coils"/>
    </source>
</evidence>
<dbReference type="AlphaFoldDB" id="A0A438JI92"/>
<comment type="caution">
    <text evidence="3">The sequence shown here is derived from an EMBL/GenBank/DDBJ whole genome shotgun (WGS) entry which is preliminary data.</text>
</comment>
<organism evidence="3 4">
    <name type="scientific">Vitis vinifera</name>
    <name type="common">Grape</name>
    <dbReference type="NCBI Taxonomy" id="29760"/>
    <lineage>
        <taxon>Eukaryota</taxon>
        <taxon>Viridiplantae</taxon>
        <taxon>Streptophyta</taxon>
        <taxon>Embryophyta</taxon>
        <taxon>Tracheophyta</taxon>
        <taxon>Spermatophyta</taxon>
        <taxon>Magnoliopsida</taxon>
        <taxon>eudicotyledons</taxon>
        <taxon>Gunneridae</taxon>
        <taxon>Pentapetalae</taxon>
        <taxon>rosids</taxon>
        <taxon>Vitales</taxon>
        <taxon>Vitaceae</taxon>
        <taxon>Viteae</taxon>
        <taxon>Vitis</taxon>
    </lineage>
</organism>
<feature type="coiled-coil region" evidence="1">
    <location>
        <begin position="33"/>
        <end position="102"/>
    </location>
</feature>